<evidence type="ECO:0008006" key="6">
    <source>
        <dbReference type="Google" id="ProtNLM"/>
    </source>
</evidence>
<dbReference type="InterPro" id="IPR015424">
    <property type="entry name" value="PyrdxlP-dep_Trfase"/>
</dbReference>
<dbReference type="Gene3D" id="3.40.640.10">
    <property type="entry name" value="Type I PLP-dependent aspartate aminotransferase-like (Major domain)"/>
    <property type="match status" value="1"/>
</dbReference>
<dbReference type="GO" id="GO:0019346">
    <property type="term" value="P:transsulfuration"/>
    <property type="evidence" value="ECO:0007669"/>
    <property type="project" value="InterPro"/>
</dbReference>
<dbReference type="PANTHER" id="PTHR42699:SF1">
    <property type="entry name" value="CYSTATHIONINE GAMMA-SYNTHASE-RELATED"/>
    <property type="match status" value="1"/>
</dbReference>
<proteinExistence type="predicted"/>
<organism evidence="4 5">
    <name type="scientific">Triparma laevis f. inornata</name>
    <dbReference type="NCBI Taxonomy" id="1714386"/>
    <lineage>
        <taxon>Eukaryota</taxon>
        <taxon>Sar</taxon>
        <taxon>Stramenopiles</taxon>
        <taxon>Ochrophyta</taxon>
        <taxon>Bolidophyceae</taxon>
        <taxon>Parmales</taxon>
        <taxon>Triparmaceae</taxon>
        <taxon>Triparma</taxon>
    </lineage>
</organism>
<feature type="compositionally biased region" description="Polar residues" evidence="3">
    <location>
        <begin position="1"/>
        <end position="20"/>
    </location>
</feature>
<comment type="caution">
    <text evidence="4">The sequence shown here is derived from an EMBL/GenBank/DDBJ whole genome shotgun (WGS) entry which is preliminary data.</text>
</comment>
<dbReference type="PANTHER" id="PTHR42699">
    <property type="match status" value="1"/>
</dbReference>
<dbReference type="Gene3D" id="3.90.1150.10">
    <property type="entry name" value="Aspartate Aminotransferase, domain 1"/>
    <property type="match status" value="1"/>
</dbReference>
<dbReference type="InterPro" id="IPR015421">
    <property type="entry name" value="PyrdxlP-dep_Trfase_major"/>
</dbReference>
<evidence type="ECO:0000313" key="5">
    <source>
        <dbReference type="Proteomes" id="UP001162640"/>
    </source>
</evidence>
<dbReference type="InterPro" id="IPR015422">
    <property type="entry name" value="PyrdxlP-dep_Trfase_small"/>
</dbReference>
<dbReference type="SUPFAM" id="SSF53383">
    <property type="entry name" value="PLP-dependent transferases"/>
    <property type="match status" value="1"/>
</dbReference>
<evidence type="ECO:0000256" key="3">
    <source>
        <dbReference type="SAM" id="MobiDB-lite"/>
    </source>
</evidence>
<dbReference type="AlphaFoldDB" id="A0A9W7EK75"/>
<evidence type="ECO:0000313" key="4">
    <source>
        <dbReference type="EMBL" id="GMH81647.1"/>
    </source>
</evidence>
<protein>
    <recommendedName>
        <fullName evidence="6">Cystathionine gamma-synthase</fullName>
    </recommendedName>
</protein>
<gene>
    <name evidence="4" type="ORF">TL16_g08996</name>
</gene>
<reference evidence="5" key="1">
    <citation type="journal article" date="2023" name="Commun. Biol.">
        <title>Genome analysis of Parmales, the sister group of diatoms, reveals the evolutionary specialization of diatoms from phago-mixotrophs to photoautotrophs.</title>
        <authorList>
            <person name="Ban H."/>
            <person name="Sato S."/>
            <person name="Yoshikawa S."/>
            <person name="Yamada K."/>
            <person name="Nakamura Y."/>
            <person name="Ichinomiya M."/>
            <person name="Sato N."/>
            <person name="Blanc-Mathieu R."/>
            <person name="Endo H."/>
            <person name="Kuwata A."/>
            <person name="Ogata H."/>
        </authorList>
    </citation>
    <scope>NUCLEOTIDE SEQUENCE [LARGE SCALE GENOMIC DNA]</scope>
</reference>
<dbReference type="InterPro" id="IPR051750">
    <property type="entry name" value="Trans-sulfuration_enzymes"/>
</dbReference>
<dbReference type="GO" id="GO:0030170">
    <property type="term" value="F:pyridoxal phosphate binding"/>
    <property type="evidence" value="ECO:0007669"/>
    <property type="project" value="InterPro"/>
</dbReference>
<dbReference type="EMBL" id="BLQM01000303">
    <property type="protein sequence ID" value="GMH81647.1"/>
    <property type="molecule type" value="Genomic_DNA"/>
</dbReference>
<dbReference type="InterPro" id="IPR000277">
    <property type="entry name" value="Cys/Met-Metab_PyrdxlP-dep_enz"/>
</dbReference>
<accession>A0A9W7EK75</accession>
<name>A0A9W7EK75_9STRA</name>
<dbReference type="Pfam" id="PF01053">
    <property type="entry name" value="Cys_Met_Meta_PP"/>
    <property type="match status" value="1"/>
</dbReference>
<keyword evidence="2" id="KW-0663">Pyridoxal phosphate</keyword>
<feature type="region of interest" description="Disordered" evidence="3">
    <location>
        <begin position="1"/>
        <end position="22"/>
    </location>
</feature>
<evidence type="ECO:0000256" key="1">
    <source>
        <dbReference type="ARBA" id="ARBA00001933"/>
    </source>
</evidence>
<sequence length="723" mass="79716">MSPMSPASSNLPGTSITNGSPPLGQPLPLDEHACSVALPLWSHIVGYEEGDPNVANALACGYPRFVYHPYLQELMVYALKEYDKKCDGNSGRQDCILMPSKAAGNRCRDFIVKAYYEKDSGFISPDNCVDLEDTCSHVDMEEQEHRRVKVMDLETCGVHAVIFPAETGVAIEAKSYWQHTGEIVSSRRASAALQELNIPFSKISSSFNPSSSEFCLHKSHPSYLPSPTPLSTVRSRIADITDQPDENVFLTPSGMQSIHAALRLARRFRHEQHKPRGETAVFGFPYLDTLKMAGRKELSDGVEFFGFGDARDLNTLRFLLKSRAESSKSKDAGITCLFTEFPSNPLLNVPDLRRLRELADEYQFLLIVDDTLGNFANVDLLKDGIADVICTSLTKLFNGRGDAIAGSVVIGKEGRHADELVRLLKTVHNGNDGDLWIADAKALEVNSEDFLERSSRINENTEKLADWLNEREEVRASRGERLLGMHSLLINTHTRCYSYPQVDSVFYPKFTQPELYNRFLNTSTPSHTSGYGGLFALILHEHICERTFYDNLEICKGPSLGTNFTLACPYTLLAHYHELEFAQAYDVSPRLIRVAVGLEAFDEVRPIFERALEIAKVEGGKNANEKVEQAGGGLGGVRSYSTRAFEGGVSGGDYFKGWKLQQGLGLQQQLRKGLGRGLGMGAGLGARRTMSSRAMTATFRAVGRRSPVAAFGVGLGAIAMSSI</sequence>
<evidence type="ECO:0000256" key="2">
    <source>
        <dbReference type="ARBA" id="ARBA00022898"/>
    </source>
</evidence>
<comment type="cofactor">
    <cofactor evidence="1">
        <name>pyridoxal 5'-phosphate</name>
        <dbReference type="ChEBI" id="CHEBI:597326"/>
    </cofactor>
</comment>
<dbReference type="Proteomes" id="UP001162640">
    <property type="component" value="Unassembled WGS sequence"/>
</dbReference>
<dbReference type="GO" id="GO:0003962">
    <property type="term" value="F:cystathionine gamma-synthase activity"/>
    <property type="evidence" value="ECO:0007669"/>
    <property type="project" value="TreeGrafter"/>
</dbReference>